<dbReference type="Pfam" id="PF13396">
    <property type="entry name" value="PLDc_N"/>
    <property type="match status" value="1"/>
</dbReference>
<evidence type="ECO:0000256" key="1">
    <source>
        <dbReference type="ARBA" id="ARBA00004651"/>
    </source>
</evidence>
<evidence type="ECO:0000256" key="2">
    <source>
        <dbReference type="ARBA" id="ARBA00022475"/>
    </source>
</evidence>
<feature type="transmembrane region" description="Helical" evidence="6">
    <location>
        <begin position="111"/>
        <end position="132"/>
    </location>
</feature>
<dbReference type="EMBL" id="JAZHXI010000015">
    <property type="protein sequence ID" value="KAL2063781.1"/>
    <property type="molecule type" value="Genomic_DNA"/>
</dbReference>
<evidence type="ECO:0000313" key="9">
    <source>
        <dbReference type="Proteomes" id="UP001595075"/>
    </source>
</evidence>
<organism evidence="8 9">
    <name type="scientific">Oculimacula yallundae</name>
    <dbReference type="NCBI Taxonomy" id="86028"/>
    <lineage>
        <taxon>Eukaryota</taxon>
        <taxon>Fungi</taxon>
        <taxon>Dikarya</taxon>
        <taxon>Ascomycota</taxon>
        <taxon>Pezizomycotina</taxon>
        <taxon>Leotiomycetes</taxon>
        <taxon>Helotiales</taxon>
        <taxon>Ploettnerulaceae</taxon>
        <taxon>Oculimacula</taxon>
    </lineage>
</organism>
<evidence type="ECO:0000313" key="8">
    <source>
        <dbReference type="EMBL" id="KAL2063781.1"/>
    </source>
</evidence>
<keyword evidence="3 6" id="KW-0812">Transmembrane</keyword>
<evidence type="ECO:0000256" key="6">
    <source>
        <dbReference type="SAM" id="Phobius"/>
    </source>
</evidence>
<comment type="subcellular location">
    <subcellularLocation>
        <location evidence="1">Cell membrane</location>
        <topology evidence="1">Multi-pass membrane protein</topology>
    </subcellularLocation>
</comment>
<feature type="transmembrane region" description="Helical" evidence="6">
    <location>
        <begin position="38"/>
        <end position="59"/>
    </location>
</feature>
<evidence type="ECO:0000259" key="7">
    <source>
        <dbReference type="Pfam" id="PF13396"/>
    </source>
</evidence>
<proteinExistence type="predicted"/>
<protein>
    <recommendedName>
        <fullName evidence="7">Cardiolipin synthase N-terminal domain-containing protein</fullName>
    </recommendedName>
</protein>
<accession>A0ABR4C324</accession>
<gene>
    <name evidence="8" type="ORF">VTL71DRAFT_5586</name>
</gene>
<evidence type="ECO:0000256" key="3">
    <source>
        <dbReference type="ARBA" id="ARBA00022692"/>
    </source>
</evidence>
<dbReference type="Proteomes" id="UP001595075">
    <property type="component" value="Unassembled WGS sequence"/>
</dbReference>
<evidence type="ECO:0000256" key="4">
    <source>
        <dbReference type="ARBA" id="ARBA00022989"/>
    </source>
</evidence>
<keyword evidence="5 6" id="KW-0472">Membrane</keyword>
<keyword evidence="2" id="KW-1003">Cell membrane</keyword>
<reference evidence="8 9" key="1">
    <citation type="journal article" date="2024" name="Commun. Biol.">
        <title>Comparative genomic analysis of thermophilic fungi reveals convergent evolutionary adaptations and gene losses.</title>
        <authorList>
            <person name="Steindorff A.S."/>
            <person name="Aguilar-Pontes M.V."/>
            <person name="Robinson A.J."/>
            <person name="Andreopoulos B."/>
            <person name="LaButti K."/>
            <person name="Kuo A."/>
            <person name="Mondo S."/>
            <person name="Riley R."/>
            <person name="Otillar R."/>
            <person name="Haridas S."/>
            <person name="Lipzen A."/>
            <person name="Grimwood J."/>
            <person name="Schmutz J."/>
            <person name="Clum A."/>
            <person name="Reid I.D."/>
            <person name="Moisan M.C."/>
            <person name="Butler G."/>
            <person name="Nguyen T.T.M."/>
            <person name="Dewar K."/>
            <person name="Conant G."/>
            <person name="Drula E."/>
            <person name="Henrissat B."/>
            <person name="Hansel C."/>
            <person name="Singer S."/>
            <person name="Hutchinson M.I."/>
            <person name="de Vries R.P."/>
            <person name="Natvig D.O."/>
            <person name="Powell A.J."/>
            <person name="Tsang A."/>
            <person name="Grigoriev I.V."/>
        </authorList>
    </citation>
    <scope>NUCLEOTIDE SEQUENCE [LARGE SCALE GENOMIC DNA]</scope>
    <source>
        <strain evidence="8 9">CBS 494.80</strain>
    </source>
</reference>
<feature type="domain" description="Cardiolipin synthase N-terminal" evidence="7">
    <location>
        <begin position="92"/>
        <end position="133"/>
    </location>
</feature>
<name>A0ABR4C324_9HELO</name>
<dbReference type="InterPro" id="IPR027379">
    <property type="entry name" value="CLS_N"/>
</dbReference>
<comment type="caution">
    <text evidence="8">The sequence shown here is derived from an EMBL/GenBank/DDBJ whole genome shotgun (WGS) entry which is preliminary data.</text>
</comment>
<feature type="transmembrane region" description="Helical" evidence="6">
    <location>
        <begin position="79"/>
        <end position="99"/>
    </location>
</feature>
<keyword evidence="9" id="KW-1185">Reference proteome</keyword>
<sequence length="149" mass="16428">MLQPGFSATPLCVSSTTSSAPTSIPLQQNYIFQYQQQAYILTSANMYTFQAALSFLLLATTTLAQPISTEAVQENAWKYGTGGGVIGFIVLILDIMVFMEVLKSNREVLPKLLWCLLVFIFPIGGLIIYYLFSNRAAHNTTGGYETLPQ</sequence>
<evidence type="ECO:0000256" key="5">
    <source>
        <dbReference type="ARBA" id="ARBA00023136"/>
    </source>
</evidence>
<keyword evidence="4 6" id="KW-1133">Transmembrane helix</keyword>